<dbReference type="InterPro" id="IPR049733">
    <property type="entry name" value="CCDC61_N"/>
</dbReference>
<evidence type="ECO:0000256" key="2">
    <source>
        <dbReference type="SAM" id="MobiDB-lite"/>
    </source>
</evidence>
<feature type="compositionally biased region" description="Polar residues" evidence="2">
    <location>
        <begin position="319"/>
        <end position="334"/>
    </location>
</feature>
<feature type="compositionally biased region" description="Polar residues" evidence="2">
    <location>
        <begin position="544"/>
        <end position="573"/>
    </location>
</feature>
<feature type="compositionally biased region" description="Basic and acidic residues" evidence="2">
    <location>
        <begin position="393"/>
        <end position="407"/>
    </location>
</feature>
<dbReference type="EMBL" id="KQ965783">
    <property type="protein sequence ID" value="KXS13006.1"/>
    <property type="molecule type" value="Genomic_DNA"/>
</dbReference>
<feature type="compositionally biased region" description="Polar residues" evidence="2">
    <location>
        <begin position="494"/>
        <end position="505"/>
    </location>
</feature>
<accession>A0A139A876</accession>
<gene>
    <name evidence="3" type="ORF">M427DRAFT_388342</name>
</gene>
<keyword evidence="4" id="KW-1185">Reference proteome</keyword>
<evidence type="ECO:0000256" key="1">
    <source>
        <dbReference type="SAM" id="Coils"/>
    </source>
</evidence>
<feature type="coiled-coil region" evidence="1">
    <location>
        <begin position="166"/>
        <end position="207"/>
    </location>
</feature>
<dbReference type="OrthoDB" id="568137at2759"/>
<dbReference type="AlphaFoldDB" id="A0A139A876"/>
<feature type="compositionally biased region" description="Low complexity" evidence="2">
    <location>
        <begin position="506"/>
        <end position="525"/>
    </location>
</feature>
<keyword evidence="1" id="KW-0175">Coiled coil</keyword>
<organism evidence="3 4">
    <name type="scientific">Gonapodya prolifera (strain JEL478)</name>
    <name type="common">Monoblepharis prolifera</name>
    <dbReference type="NCBI Taxonomy" id="1344416"/>
    <lineage>
        <taxon>Eukaryota</taxon>
        <taxon>Fungi</taxon>
        <taxon>Fungi incertae sedis</taxon>
        <taxon>Chytridiomycota</taxon>
        <taxon>Chytridiomycota incertae sedis</taxon>
        <taxon>Monoblepharidomycetes</taxon>
        <taxon>Monoblepharidales</taxon>
        <taxon>Gonapodyaceae</taxon>
        <taxon>Gonapodya</taxon>
    </lineage>
</organism>
<protein>
    <submittedName>
        <fullName evidence="3">Uncharacterized protein</fullName>
    </submittedName>
</protein>
<sequence>MAAGAPSTLPLTIAGDVGNFTVTLTVHSLDSTSNTTPGNNTRRAHAMGIVAKEKDSLEIWRAEFTADYVEEISRRTGNVKKYRVFVEMLASALRKMNSTVSLSVLTAHDLVPADHHKLKGPGATPFPPSNKRYLVLAYEAAFDRVFYPLPLVPQDDYSPESARRVVRALRKEVEKLRGVVEEKDGEIARLGNENRALRRNLEQALSRPDKDPYINGRNFTRELDQLQRDIITDDGSSLSNHLSRLEDVMRALLARLDTRRSSWDPLVRTRPDVVSDLHERISAHARGRAAPWDPRPKRLEESPERGRPRGRSTRLTSPATRSSPYARGSTSATSAHRHPLVSPRATTLSPRPRPAPMTYRAPTRSLPRSTRSTPSRSRSPSPFPRFDPTAYIRAREGRLQEAREKGRGWSPGGSPGRVGGSPSSPGQRFGTWTRGNGSWNGGMQGAGAGAVWRNMGSREGSRQRKVGDWGLGSRQVSKERTAGVGGNRNRGFGSDTSIIRETTPVSRGSSKSRSKPPSMAASSRSNSITAASNAAPLRRRTDETSSSPRSTWSDVRVSSNGASTNTIRSSRGTLDQIPVRDRRRPNGRAETGSNRKSFVGLVEHDSVEIDGRLAALSQLLRDAHQELSS</sequence>
<dbReference type="Proteomes" id="UP000070544">
    <property type="component" value="Unassembled WGS sequence"/>
</dbReference>
<evidence type="ECO:0000313" key="3">
    <source>
        <dbReference type="EMBL" id="KXS13006.1"/>
    </source>
</evidence>
<feature type="compositionally biased region" description="Basic and acidic residues" evidence="2">
    <location>
        <begin position="294"/>
        <end position="307"/>
    </location>
</feature>
<dbReference type="STRING" id="1344416.A0A139A876"/>
<proteinExistence type="predicted"/>
<evidence type="ECO:0000313" key="4">
    <source>
        <dbReference type="Proteomes" id="UP000070544"/>
    </source>
</evidence>
<dbReference type="CDD" id="cd22284">
    <property type="entry name" value="HD_CCDC61_N"/>
    <property type="match status" value="1"/>
</dbReference>
<feature type="compositionally biased region" description="Gly residues" evidence="2">
    <location>
        <begin position="438"/>
        <end position="448"/>
    </location>
</feature>
<feature type="region of interest" description="Disordered" evidence="2">
    <location>
        <begin position="284"/>
        <end position="597"/>
    </location>
</feature>
<feature type="compositionally biased region" description="Low complexity" evidence="2">
    <location>
        <begin position="360"/>
        <end position="389"/>
    </location>
</feature>
<feature type="compositionally biased region" description="Gly residues" evidence="2">
    <location>
        <begin position="409"/>
        <end position="419"/>
    </location>
</feature>
<reference evidence="3 4" key="1">
    <citation type="journal article" date="2015" name="Genome Biol. Evol.">
        <title>Phylogenomic analyses indicate that early fungi evolved digesting cell walls of algal ancestors of land plants.</title>
        <authorList>
            <person name="Chang Y."/>
            <person name="Wang S."/>
            <person name="Sekimoto S."/>
            <person name="Aerts A.L."/>
            <person name="Choi C."/>
            <person name="Clum A."/>
            <person name="LaButti K.M."/>
            <person name="Lindquist E.A."/>
            <person name="Yee Ngan C."/>
            <person name="Ohm R.A."/>
            <person name="Salamov A.A."/>
            <person name="Grigoriev I.V."/>
            <person name="Spatafora J.W."/>
            <person name="Berbee M.L."/>
        </authorList>
    </citation>
    <scope>NUCLEOTIDE SEQUENCE [LARGE SCALE GENOMIC DNA]</scope>
    <source>
        <strain evidence="3 4">JEL478</strain>
    </source>
</reference>
<name>A0A139A876_GONPJ</name>